<comment type="caution">
    <text evidence="1">The sequence shown here is derived from an EMBL/GenBank/DDBJ whole genome shotgun (WGS) entry which is preliminary data.</text>
</comment>
<dbReference type="GO" id="GO:0032259">
    <property type="term" value="P:methylation"/>
    <property type="evidence" value="ECO:0007669"/>
    <property type="project" value="UniProtKB-KW"/>
</dbReference>
<dbReference type="Pfam" id="PF12847">
    <property type="entry name" value="Methyltransf_18"/>
    <property type="match status" value="1"/>
</dbReference>
<dbReference type="PANTHER" id="PTHR38451">
    <property type="entry name" value="TRNA (ADENINE(22)-N(1))-METHYLTRANSFERASE"/>
    <property type="match status" value="1"/>
</dbReference>
<dbReference type="SUPFAM" id="SSF53335">
    <property type="entry name" value="S-adenosyl-L-methionine-dependent methyltransferases"/>
    <property type="match status" value="1"/>
</dbReference>
<sequence length="228" mass="26372">MKISLRLQQIDQMITDRYNNIFDCCCDHGLLGQTLLHRKAGDTIHFVDVVESIMTQLRQQLEQQFSELTETRWQIHCQDVATLKLPDTGKSLIIIAGVGGDLLIDLVSEITDRYPGLPLEFILCPVYHNYKVRTALIGWGFNLLNEQLVRDNNQFYEILHVSKNLANPKASVLSAVGSQMWDLSRPDHRQYLERTIQHYQRMAQRQQSEVMEIVSQYKTLKSDKLAEL</sequence>
<dbReference type="Gene3D" id="3.40.50.150">
    <property type="entry name" value="Vaccinia Virus protein VP39"/>
    <property type="match status" value="1"/>
</dbReference>
<dbReference type="Proteomes" id="UP000267535">
    <property type="component" value="Unassembled WGS sequence"/>
</dbReference>
<accession>A0A3P1SRN5</accession>
<organism evidence="1 2">
    <name type="scientific">Amphritea balenae</name>
    <dbReference type="NCBI Taxonomy" id="452629"/>
    <lineage>
        <taxon>Bacteria</taxon>
        <taxon>Pseudomonadati</taxon>
        <taxon>Pseudomonadota</taxon>
        <taxon>Gammaproteobacteria</taxon>
        <taxon>Oceanospirillales</taxon>
        <taxon>Oceanospirillaceae</taxon>
        <taxon>Amphritea</taxon>
    </lineage>
</organism>
<proteinExistence type="predicted"/>
<evidence type="ECO:0000313" key="1">
    <source>
        <dbReference type="EMBL" id="RRC99709.1"/>
    </source>
</evidence>
<dbReference type="GO" id="GO:0008168">
    <property type="term" value="F:methyltransferase activity"/>
    <property type="evidence" value="ECO:0007669"/>
    <property type="project" value="UniProtKB-KW"/>
</dbReference>
<dbReference type="InterPro" id="IPR029063">
    <property type="entry name" value="SAM-dependent_MTases_sf"/>
</dbReference>
<dbReference type="PANTHER" id="PTHR38451:SF1">
    <property type="entry name" value="TRNA (ADENINE(22)-N(1))-METHYLTRANSFERASE"/>
    <property type="match status" value="1"/>
</dbReference>
<keyword evidence="1" id="KW-0808">Transferase</keyword>
<keyword evidence="1" id="KW-0489">Methyltransferase</keyword>
<dbReference type="AlphaFoldDB" id="A0A3P1SRN5"/>
<dbReference type="OrthoDB" id="6862131at2"/>
<protein>
    <submittedName>
        <fullName evidence="1">SAM-dependent methyltransferase</fullName>
    </submittedName>
</protein>
<reference evidence="1 2" key="1">
    <citation type="submission" date="2018-11" db="EMBL/GenBank/DDBJ databases">
        <title>The draft genome sequence of Amphritea balenae JAMM 1525T.</title>
        <authorList>
            <person name="Fang Z."/>
            <person name="Zhang Y."/>
            <person name="Han X."/>
        </authorList>
    </citation>
    <scope>NUCLEOTIDE SEQUENCE [LARGE SCALE GENOMIC DNA]</scope>
    <source>
        <strain evidence="1 2">JAMM 1525</strain>
    </source>
</reference>
<dbReference type="PIRSF" id="PIRSF028234">
    <property type="entry name" value="UCP028234"/>
    <property type="match status" value="1"/>
</dbReference>
<dbReference type="InterPro" id="IPR016876">
    <property type="entry name" value="UCP028234"/>
</dbReference>
<evidence type="ECO:0000313" key="2">
    <source>
        <dbReference type="Proteomes" id="UP000267535"/>
    </source>
</evidence>
<name>A0A3P1SRN5_9GAMM</name>
<dbReference type="FunFam" id="3.40.50.150:FF:000442">
    <property type="entry name" value="tRNA (Adenine22-N1)-methyltransferase TrmK"/>
    <property type="match status" value="1"/>
</dbReference>
<dbReference type="EMBL" id="RQXV01000004">
    <property type="protein sequence ID" value="RRC99709.1"/>
    <property type="molecule type" value="Genomic_DNA"/>
</dbReference>
<gene>
    <name evidence="1" type="ORF">EHS89_09480</name>
</gene>
<dbReference type="RefSeq" id="WP_124925899.1">
    <property type="nucleotide sequence ID" value="NZ_BMOH01000006.1"/>
</dbReference>
<keyword evidence="2" id="KW-1185">Reference proteome</keyword>